<dbReference type="RefSeq" id="XP_070920007.1">
    <property type="nucleotide sequence ID" value="XM_071063906.1"/>
</dbReference>
<keyword evidence="3" id="KW-1185">Reference proteome</keyword>
<evidence type="ECO:0000313" key="2">
    <source>
        <dbReference type="EMBL" id="GAB1318276.1"/>
    </source>
</evidence>
<reference evidence="2 3" key="1">
    <citation type="submission" date="2024-09" db="EMBL/GenBank/DDBJ databases">
        <title>Itraconazole resistance in Madurella fahalii resulting from another homologue of gene encoding cytochrome P450 14-alpha sterol demethylase (CYP51).</title>
        <authorList>
            <person name="Yoshioka I."/>
            <person name="Fahal A.H."/>
            <person name="Kaneko S."/>
            <person name="Yaguchi T."/>
        </authorList>
    </citation>
    <scope>NUCLEOTIDE SEQUENCE [LARGE SCALE GENOMIC DNA]</scope>
    <source>
        <strain evidence="2 3">IFM 68171</strain>
    </source>
</reference>
<evidence type="ECO:0000256" key="1">
    <source>
        <dbReference type="SAM" id="SignalP"/>
    </source>
</evidence>
<sequence>MRFDLLALAAAAATLTTANPLQKRCTPVYDPELALGYQPPAPCWQTFDPACQPHLASGTEMTLDAEHRLAVVYGVSADCQGQIAEELAREADGRKNYDWVQKHGSLTVIPGENILVISNMPEQAVERYQSLTYMGPPWDTGSD</sequence>
<comment type="caution">
    <text evidence="2">The sequence shown here is derived from an EMBL/GenBank/DDBJ whole genome shotgun (WGS) entry which is preliminary data.</text>
</comment>
<proteinExistence type="predicted"/>
<dbReference type="EMBL" id="BAAFSV010000004">
    <property type="protein sequence ID" value="GAB1318276.1"/>
    <property type="molecule type" value="Genomic_DNA"/>
</dbReference>
<gene>
    <name evidence="2" type="ORF">MFIFM68171_08486</name>
</gene>
<feature type="signal peptide" evidence="1">
    <location>
        <begin position="1"/>
        <end position="18"/>
    </location>
</feature>
<dbReference type="Proteomes" id="UP001628179">
    <property type="component" value="Unassembled WGS sequence"/>
</dbReference>
<dbReference type="GeneID" id="98179229"/>
<evidence type="ECO:0000313" key="3">
    <source>
        <dbReference type="Proteomes" id="UP001628179"/>
    </source>
</evidence>
<accession>A0ABQ0GKN3</accession>
<keyword evidence="1" id="KW-0732">Signal</keyword>
<organism evidence="2 3">
    <name type="scientific">Madurella fahalii</name>
    <dbReference type="NCBI Taxonomy" id="1157608"/>
    <lineage>
        <taxon>Eukaryota</taxon>
        <taxon>Fungi</taxon>
        <taxon>Dikarya</taxon>
        <taxon>Ascomycota</taxon>
        <taxon>Pezizomycotina</taxon>
        <taxon>Sordariomycetes</taxon>
        <taxon>Sordariomycetidae</taxon>
        <taxon>Sordariales</taxon>
        <taxon>Sordariales incertae sedis</taxon>
        <taxon>Madurella</taxon>
    </lineage>
</organism>
<protein>
    <submittedName>
        <fullName evidence="2">Uncharacterized protein</fullName>
    </submittedName>
</protein>
<name>A0ABQ0GKN3_9PEZI</name>
<feature type="chain" id="PRO_5045669186" evidence="1">
    <location>
        <begin position="19"/>
        <end position="143"/>
    </location>
</feature>